<dbReference type="EMBL" id="JBHTMA010000035">
    <property type="protein sequence ID" value="MFD1227449.1"/>
    <property type="molecule type" value="Genomic_DNA"/>
</dbReference>
<organism evidence="1 2">
    <name type="scientific">Pseudochrobactrum kiredjianiae</name>
    <dbReference type="NCBI Taxonomy" id="386305"/>
    <lineage>
        <taxon>Bacteria</taxon>
        <taxon>Pseudomonadati</taxon>
        <taxon>Pseudomonadota</taxon>
        <taxon>Alphaproteobacteria</taxon>
        <taxon>Hyphomicrobiales</taxon>
        <taxon>Brucellaceae</taxon>
        <taxon>Pseudochrobactrum</taxon>
    </lineage>
</organism>
<sequence length="92" mass="10588">MQSFDKVSNRTAIKTPFTRIDRQVKLPLWNVVLTQQMTLDLVQKALNIFQFLCPDWLCFSVFEAVCIVTGFQNMTVVSDTIQQGRCHFGTTK</sequence>
<name>A0ABW3V606_9HYPH</name>
<comment type="caution">
    <text evidence="1">The sequence shown here is derived from an EMBL/GenBank/DDBJ whole genome shotgun (WGS) entry which is preliminary data.</text>
</comment>
<evidence type="ECO:0000313" key="2">
    <source>
        <dbReference type="Proteomes" id="UP001597263"/>
    </source>
</evidence>
<dbReference type="Proteomes" id="UP001597263">
    <property type="component" value="Unassembled WGS sequence"/>
</dbReference>
<protein>
    <submittedName>
        <fullName evidence="1">Uncharacterized protein</fullName>
    </submittedName>
</protein>
<evidence type="ECO:0000313" key="1">
    <source>
        <dbReference type="EMBL" id="MFD1227449.1"/>
    </source>
</evidence>
<proteinExistence type="predicted"/>
<reference evidence="2" key="1">
    <citation type="journal article" date="2019" name="Int. J. Syst. Evol. Microbiol.">
        <title>The Global Catalogue of Microorganisms (GCM) 10K type strain sequencing project: providing services to taxonomists for standard genome sequencing and annotation.</title>
        <authorList>
            <consortium name="The Broad Institute Genomics Platform"/>
            <consortium name="The Broad Institute Genome Sequencing Center for Infectious Disease"/>
            <person name="Wu L."/>
            <person name="Ma J."/>
        </authorList>
    </citation>
    <scope>NUCLEOTIDE SEQUENCE [LARGE SCALE GENOMIC DNA]</scope>
    <source>
        <strain evidence="2">CCUG 49584</strain>
    </source>
</reference>
<keyword evidence="2" id="KW-1185">Reference proteome</keyword>
<gene>
    <name evidence="1" type="ORF">ACFQ35_09895</name>
</gene>
<dbReference type="RefSeq" id="WP_434547426.1">
    <property type="nucleotide sequence ID" value="NZ_JAUCBM010000027.1"/>
</dbReference>
<accession>A0ABW3V606</accession>